<proteinExistence type="predicted"/>
<evidence type="ECO:0000313" key="2">
    <source>
        <dbReference type="Proteomes" id="UP001182991"/>
    </source>
</evidence>
<evidence type="ECO:0000313" key="1">
    <source>
        <dbReference type="EMBL" id="MDT0294806.1"/>
    </source>
</evidence>
<evidence type="ECO:0008006" key="3">
    <source>
        <dbReference type="Google" id="ProtNLM"/>
    </source>
</evidence>
<dbReference type="Proteomes" id="UP001182991">
    <property type="component" value="Unassembled WGS sequence"/>
</dbReference>
<sequence>MEVSHIQRFHFKIDEVFKVHISTNPKTNSLKIKSFSEGEYAQNIGFHFTEGNKEMRIEAVFPENLSGGYDKLSAHKVFSVRLEIEIPENKIVVIQSNLASVYGNGNYKSFEAELNSGRCELTHFSGKAILCTFKGDIEVQTKERTVEAISNHGEVHIDTYFKKGDDISLKSIDGDINVKHEK</sequence>
<dbReference type="EMBL" id="JAVRBG010000008">
    <property type="protein sequence ID" value="MDT0294806.1"/>
    <property type="molecule type" value="Genomic_DNA"/>
</dbReference>
<organism evidence="1 2">
    <name type="scientific">Mesonia ostreae</name>
    <dbReference type="NCBI Taxonomy" id="861110"/>
    <lineage>
        <taxon>Bacteria</taxon>
        <taxon>Pseudomonadati</taxon>
        <taxon>Bacteroidota</taxon>
        <taxon>Flavobacteriia</taxon>
        <taxon>Flavobacteriales</taxon>
        <taxon>Flavobacteriaceae</taxon>
        <taxon>Mesonia</taxon>
    </lineage>
</organism>
<accession>A0ABU2KJB2</accession>
<keyword evidence="2" id="KW-1185">Reference proteome</keyword>
<gene>
    <name evidence="1" type="ORF">RLT85_09185</name>
</gene>
<protein>
    <recommendedName>
        <fullName evidence="3">Adhesin domain-containing protein</fullName>
    </recommendedName>
</protein>
<dbReference type="RefSeq" id="WP_311401737.1">
    <property type="nucleotide sequence ID" value="NZ_JAVRBG010000008.1"/>
</dbReference>
<reference evidence="2" key="1">
    <citation type="submission" date="2023-07" db="EMBL/GenBank/DDBJ databases">
        <title>Isolating and identifying novel microbial strains from the Mariana Trench.</title>
        <authorList>
            <person name="Fu H."/>
        </authorList>
    </citation>
    <scope>NUCLEOTIDE SEQUENCE [LARGE SCALE GENOMIC DNA]</scope>
    <source>
        <strain evidence="2">T-y2</strain>
    </source>
</reference>
<comment type="caution">
    <text evidence="1">The sequence shown here is derived from an EMBL/GenBank/DDBJ whole genome shotgun (WGS) entry which is preliminary data.</text>
</comment>
<name>A0ABU2KJB2_9FLAO</name>